<proteinExistence type="inferred from homology"/>
<dbReference type="Gene3D" id="3.20.20.10">
    <property type="entry name" value="Alanine racemase"/>
    <property type="match status" value="1"/>
</dbReference>
<evidence type="ECO:0000313" key="7">
    <source>
        <dbReference type="Proteomes" id="UP000484885"/>
    </source>
</evidence>
<keyword evidence="1 2" id="KW-0663">Pyridoxal phosphate</keyword>
<feature type="domain" description="Alanine racemase N-terminal" evidence="5">
    <location>
        <begin position="26"/>
        <end position="223"/>
    </location>
</feature>
<comment type="similarity">
    <text evidence="2 4">Belongs to the pyridoxal phosphate-binding protein YggS/PROSC family.</text>
</comment>
<dbReference type="FunFam" id="3.20.20.10:FF:000018">
    <property type="entry name" value="Pyridoxal phosphate homeostasis protein"/>
    <property type="match status" value="1"/>
</dbReference>
<dbReference type="EMBL" id="JAAGSC010000040">
    <property type="protein sequence ID" value="NDY95540.1"/>
    <property type="molecule type" value="Genomic_DNA"/>
</dbReference>
<evidence type="ECO:0000256" key="2">
    <source>
        <dbReference type="HAMAP-Rule" id="MF_02087"/>
    </source>
</evidence>
<evidence type="ECO:0000259" key="5">
    <source>
        <dbReference type="Pfam" id="PF01168"/>
    </source>
</evidence>
<evidence type="ECO:0000256" key="4">
    <source>
        <dbReference type="RuleBase" id="RU004514"/>
    </source>
</evidence>
<gene>
    <name evidence="6" type="ORF">G3I74_07365</name>
</gene>
<dbReference type="InterPro" id="IPR029066">
    <property type="entry name" value="PLP-binding_barrel"/>
</dbReference>
<evidence type="ECO:0000256" key="1">
    <source>
        <dbReference type="ARBA" id="ARBA00022898"/>
    </source>
</evidence>
<name>A0A845V018_9GAMM</name>
<protein>
    <recommendedName>
        <fullName evidence="2">Pyridoxal phosphate homeostasis protein</fullName>
        <shortName evidence="2">PLP homeostasis protein</shortName>
    </recommendedName>
</protein>
<dbReference type="PANTHER" id="PTHR10146:SF14">
    <property type="entry name" value="PYRIDOXAL PHOSPHATE HOMEOSTASIS PROTEIN"/>
    <property type="match status" value="1"/>
</dbReference>
<keyword evidence="7" id="KW-1185">Reference proteome</keyword>
<dbReference type="InterPro" id="IPR011078">
    <property type="entry name" value="PyrdxlP_homeostasis"/>
</dbReference>
<dbReference type="RefSeq" id="WP_164210943.1">
    <property type="nucleotide sequence ID" value="NZ_JAAGSC010000040.1"/>
</dbReference>
<evidence type="ECO:0000256" key="3">
    <source>
        <dbReference type="PIRSR" id="PIRSR004848-1"/>
    </source>
</evidence>
<evidence type="ECO:0000313" key="6">
    <source>
        <dbReference type="EMBL" id="NDY95540.1"/>
    </source>
</evidence>
<dbReference type="NCBIfam" id="TIGR00044">
    <property type="entry name" value="YggS family pyridoxal phosphate-dependent enzyme"/>
    <property type="match status" value="1"/>
</dbReference>
<feature type="modified residue" description="N6-(pyridoxal phosphate)lysine" evidence="2 3">
    <location>
        <position position="32"/>
    </location>
</feature>
<dbReference type="AlphaFoldDB" id="A0A845V018"/>
<comment type="cofactor">
    <cofactor evidence="3">
        <name>pyridoxal 5'-phosphate</name>
        <dbReference type="ChEBI" id="CHEBI:597326"/>
    </cofactor>
</comment>
<reference evidence="6 7" key="1">
    <citation type="submission" date="2020-02" db="EMBL/GenBank/DDBJ databases">
        <authorList>
            <person name="Zhang X.-Y."/>
        </authorList>
    </citation>
    <scope>NUCLEOTIDE SEQUENCE [LARGE SCALE GENOMIC DNA]</scope>
    <source>
        <strain evidence="6 7">C33</strain>
    </source>
</reference>
<dbReference type="PANTHER" id="PTHR10146">
    <property type="entry name" value="PROLINE SYNTHETASE CO-TRANSCRIBED BACTERIAL HOMOLOG PROTEIN"/>
    <property type="match status" value="1"/>
</dbReference>
<accession>A0A845V018</accession>
<dbReference type="HAMAP" id="MF_02087">
    <property type="entry name" value="PLP_homeostasis"/>
    <property type="match status" value="1"/>
</dbReference>
<comment type="caution">
    <text evidence="6">The sequence shown here is derived from an EMBL/GenBank/DDBJ whole genome shotgun (WGS) entry which is preliminary data.</text>
</comment>
<dbReference type="GO" id="GO:0030170">
    <property type="term" value="F:pyridoxal phosphate binding"/>
    <property type="evidence" value="ECO:0007669"/>
    <property type="project" value="UniProtKB-UniRule"/>
</dbReference>
<dbReference type="CDD" id="cd06824">
    <property type="entry name" value="PLPDE_III_Yggs_like"/>
    <property type="match status" value="1"/>
</dbReference>
<comment type="function">
    <text evidence="2">Pyridoxal 5'-phosphate (PLP)-binding protein, which is involved in PLP homeostasis.</text>
</comment>
<sequence length="224" mass="24499">MTRFHQVTERMEVAAASARRPISELRLLAVSKKQPIERIRSLAEEGQTSFGENYVDEAVAKMDELADLALEWHFIGPIQSNKTRTLVERFDWVQSVDRIKIVRRLNDQHPGNRPALNVLLQVNLDGEAQKAGCAPEAIASLAEAVAAAEHLILRGLMAIPAPRDDPQAQADVFGRLRGYFDELAAAYPSVDTLSAGMSADLEAAIAAGSTMIRVGTDLFGPRPE</sequence>
<dbReference type="SUPFAM" id="SSF51419">
    <property type="entry name" value="PLP-binding barrel"/>
    <property type="match status" value="1"/>
</dbReference>
<dbReference type="InterPro" id="IPR001608">
    <property type="entry name" value="Ala_racemase_N"/>
</dbReference>
<dbReference type="Proteomes" id="UP000484885">
    <property type="component" value="Unassembled WGS sequence"/>
</dbReference>
<dbReference type="PIRSF" id="PIRSF004848">
    <property type="entry name" value="YBL036c_PLPDEIII"/>
    <property type="match status" value="1"/>
</dbReference>
<organism evidence="6 7">
    <name type="scientific">Wenzhouxiangella limi</name>
    <dbReference type="NCBI Taxonomy" id="2707351"/>
    <lineage>
        <taxon>Bacteria</taxon>
        <taxon>Pseudomonadati</taxon>
        <taxon>Pseudomonadota</taxon>
        <taxon>Gammaproteobacteria</taxon>
        <taxon>Chromatiales</taxon>
        <taxon>Wenzhouxiangellaceae</taxon>
        <taxon>Wenzhouxiangella</taxon>
    </lineage>
</organism>
<dbReference type="PROSITE" id="PS01211">
    <property type="entry name" value="UPF0001"/>
    <property type="match status" value="1"/>
</dbReference>
<dbReference type="Pfam" id="PF01168">
    <property type="entry name" value="Ala_racemase_N"/>
    <property type="match status" value="1"/>
</dbReference>